<dbReference type="InterPro" id="IPR017303">
    <property type="entry name" value="Tim44"/>
</dbReference>
<evidence type="ECO:0000256" key="5">
    <source>
        <dbReference type="ARBA" id="ARBA00022792"/>
    </source>
</evidence>
<evidence type="ECO:0000256" key="2">
    <source>
        <dbReference type="ARBA" id="ARBA00009597"/>
    </source>
</evidence>
<evidence type="ECO:0000256" key="12">
    <source>
        <dbReference type="ARBA" id="ARBA00074309"/>
    </source>
</evidence>
<keyword evidence="9 13" id="KW-0811">Translocation</keyword>
<dbReference type="PIRSF" id="PIRSF037871">
    <property type="entry name" value="TIM44"/>
    <property type="match status" value="1"/>
</dbReference>
<dbReference type="InterPro" id="IPR032710">
    <property type="entry name" value="NTF2-like_dom_sf"/>
</dbReference>
<keyword evidence="3 13" id="KW-0813">Transport</keyword>
<keyword evidence="7 13" id="KW-0653">Protein transport</keyword>
<evidence type="ECO:0000256" key="9">
    <source>
        <dbReference type="ARBA" id="ARBA00023010"/>
    </source>
</evidence>
<dbReference type="GO" id="GO:0030150">
    <property type="term" value="P:protein import into mitochondrial matrix"/>
    <property type="evidence" value="ECO:0007669"/>
    <property type="project" value="InterPro"/>
</dbReference>
<dbReference type="SMART" id="SM00978">
    <property type="entry name" value="Tim44"/>
    <property type="match status" value="1"/>
</dbReference>
<dbReference type="PANTHER" id="PTHR10721:SF1">
    <property type="entry name" value="MITOCHONDRIAL IMPORT INNER MEMBRANE TRANSLOCASE SUBUNIT TIM44"/>
    <property type="match status" value="1"/>
</dbReference>
<evidence type="ECO:0000259" key="14">
    <source>
        <dbReference type="SMART" id="SM00978"/>
    </source>
</evidence>
<evidence type="ECO:0000256" key="6">
    <source>
        <dbReference type="ARBA" id="ARBA00022840"/>
    </source>
</evidence>
<accession>A0A8H6EZY6</accession>
<dbReference type="Gene3D" id="3.10.450.240">
    <property type="match status" value="1"/>
</dbReference>
<gene>
    <name evidence="15" type="ORF">HII12_000376</name>
</gene>
<comment type="similarity">
    <text evidence="2 13">Belongs to the Tim44 family.</text>
</comment>
<dbReference type="AlphaFoldDB" id="A0A8H6EZY6"/>
<evidence type="ECO:0000256" key="3">
    <source>
        <dbReference type="ARBA" id="ARBA00022448"/>
    </source>
</evidence>
<dbReference type="FunFam" id="3.10.450.240:FF:000002">
    <property type="entry name" value="Mitochondrial import inner membrane translocase subunit TIM44"/>
    <property type="match status" value="1"/>
</dbReference>
<keyword evidence="10 13" id="KW-0496">Mitochondrion</keyword>
<comment type="function">
    <text evidence="13">Essential component of the PAM complex, a complex required for the translocation of transit peptide-containing proteins from the inner membrane into the mitochondrial matrix in an ATP-dependent manner.</text>
</comment>
<evidence type="ECO:0000313" key="16">
    <source>
        <dbReference type="Proteomes" id="UP000568158"/>
    </source>
</evidence>
<dbReference type="EMBL" id="JABCYN010000004">
    <property type="protein sequence ID" value="KAF6016102.1"/>
    <property type="molecule type" value="Genomic_DNA"/>
</dbReference>
<dbReference type="InterPro" id="IPR007379">
    <property type="entry name" value="Tim44-like_dom"/>
</dbReference>
<comment type="caution">
    <text evidence="15">The sequence shown here is derived from an EMBL/GenBank/DDBJ whole genome shotgun (WGS) entry which is preliminary data.</text>
</comment>
<dbReference type="GO" id="GO:0051087">
    <property type="term" value="F:protein-folding chaperone binding"/>
    <property type="evidence" value="ECO:0007669"/>
    <property type="project" value="InterPro"/>
</dbReference>
<dbReference type="PANTHER" id="PTHR10721">
    <property type="entry name" value="MITOCHONDRIAL IMPORT INNER MEMBRANE TRANSLOCASE SUBUNIT TIM44"/>
    <property type="match status" value="1"/>
</dbReference>
<proteinExistence type="inferred from homology"/>
<name>A0A8H6EZY6_DEKBR</name>
<keyword evidence="11 13" id="KW-0472">Membrane</keyword>
<dbReference type="Pfam" id="PF04280">
    <property type="entry name" value="Tim44"/>
    <property type="match status" value="1"/>
</dbReference>
<evidence type="ECO:0000313" key="15">
    <source>
        <dbReference type="EMBL" id="KAF6016102.1"/>
    </source>
</evidence>
<sequence>MLRSGVARSTQQALIKGSGLKNARFSSKTMYNNIASINTGAQYMQKNWNVRQFQTYSSAGYPQSPMKVFVDTFRKEWKKSTELNDQIKQLKSATDEMGDSEAFKKAREAYLKAQKQSGTIAKTAAKAAEAVGGAAAKAWDSPVGKGVRKTVEATADVADKVIEPVRKTKAYKEAKEAYDEGASYYGLYETKEQRRKRREREKLKEPKTVKANDDAGMSVVAVDAKPKESLKDKFKLAPNSPLKKASSFLKEKWEEADNPLLVLIRNVGHKINKLFAETENAKVVKAFQQMDPNFTVTRFNKKLREYIVPEVLDAYESGDQKTLKKWLSEAPFNIIMTQQKQLHQQGVINDGRILDIRNVSVVAYKILEPNETPVLVTGSRVQEIVSFRNAKTGAVVAGSDEDIVVSSYAMVLTRIPEEMDDPVTDGWRVLEFVKGGSRTFT</sequence>
<evidence type="ECO:0000256" key="8">
    <source>
        <dbReference type="ARBA" id="ARBA00022946"/>
    </source>
</evidence>
<keyword evidence="8" id="KW-0809">Transit peptide</keyword>
<evidence type="ECO:0000256" key="10">
    <source>
        <dbReference type="ARBA" id="ARBA00023128"/>
    </source>
</evidence>
<dbReference type="GO" id="GO:0005524">
    <property type="term" value="F:ATP binding"/>
    <property type="evidence" value="ECO:0007669"/>
    <property type="project" value="UniProtKB-KW"/>
</dbReference>
<keyword evidence="5 13" id="KW-0999">Mitochondrion inner membrane</keyword>
<dbReference type="GO" id="GO:0005743">
    <property type="term" value="C:mitochondrial inner membrane"/>
    <property type="evidence" value="ECO:0007669"/>
    <property type="project" value="UniProtKB-SubCell"/>
</dbReference>
<evidence type="ECO:0000256" key="11">
    <source>
        <dbReference type="ARBA" id="ARBA00023136"/>
    </source>
</evidence>
<keyword evidence="4" id="KW-0547">Nucleotide-binding</keyword>
<evidence type="ECO:0000256" key="13">
    <source>
        <dbReference type="PIRNR" id="PIRNR037871"/>
    </source>
</evidence>
<keyword evidence="6" id="KW-0067">ATP-binding</keyword>
<evidence type="ECO:0000256" key="1">
    <source>
        <dbReference type="ARBA" id="ARBA00004637"/>
    </source>
</evidence>
<feature type="domain" description="Tim44-like" evidence="14">
    <location>
        <begin position="280"/>
        <end position="434"/>
    </location>
</feature>
<evidence type="ECO:0000256" key="7">
    <source>
        <dbReference type="ARBA" id="ARBA00022927"/>
    </source>
</evidence>
<comment type="subcellular location">
    <subcellularLocation>
        <location evidence="1">Mitochondrion inner membrane</location>
        <topology evidence="1">Peripheral membrane protein</topology>
    </subcellularLocation>
</comment>
<dbReference type="Proteomes" id="UP000568158">
    <property type="component" value="Unassembled WGS sequence"/>
</dbReference>
<dbReference type="InterPro" id="IPR039544">
    <property type="entry name" value="Tim44-like"/>
</dbReference>
<evidence type="ECO:0000256" key="4">
    <source>
        <dbReference type="ARBA" id="ARBA00022741"/>
    </source>
</evidence>
<reference evidence="15 16" key="1">
    <citation type="journal article" date="2020" name="Appl. Microbiol. Biotechnol.">
        <title>Targeted gene deletion in Brettanomyces bruxellensis with an expression-free CRISPR-Cas9 system.</title>
        <authorList>
            <person name="Varela C."/>
            <person name="Bartel C."/>
            <person name="Onetto C."/>
            <person name="Borneman A."/>
        </authorList>
    </citation>
    <scope>NUCLEOTIDE SEQUENCE [LARGE SCALE GENOMIC DNA]</scope>
    <source>
        <strain evidence="15 16">AWRI1613</strain>
    </source>
</reference>
<protein>
    <recommendedName>
        <fullName evidence="12 13">Mitochondrial import inner membrane translocase subunit TIM44</fullName>
    </recommendedName>
</protein>
<organism evidence="15 16">
    <name type="scientific">Dekkera bruxellensis</name>
    <name type="common">Brettanomyces custersii</name>
    <dbReference type="NCBI Taxonomy" id="5007"/>
    <lineage>
        <taxon>Eukaryota</taxon>
        <taxon>Fungi</taxon>
        <taxon>Dikarya</taxon>
        <taxon>Ascomycota</taxon>
        <taxon>Saccharomycotina</taxon>
        <taxon>Pichiomycetes</taxon>
        <taxon>Pichiales</taxon>
        <taxon>Pichiaceae</taxon>
        <taxon>Brettanomyces</taxon>
    </lineage>
</organism>
<dbReference type="SUPFAM" id="SSF54427">
    <property type="entry name" value="NTF2-like"/>
    <property type="match status" value="1"/>
</dbReference>